<evidence type="ECO:0008006" key="3">
    <source>
        <dbReference type="Google" id="ProtNLM"/>
    </source>
</evidence>
<accession>A0ABS7X5E9</accession>
<dbReference type="RefSeq" id="WP_205310646.1">
    <property type="nucleotide sequence ID" value="NZ_JAERPS020000001.1"/>
</dbReference>
<reference evidence="1 2" key="1">
    <citation type="submission" date="2021-08" db="EMBL/GenBank/DDBJ databases">
        <title>Rheinheimera aquimaris sp. nov., isolated from seawater of the East Sea in Korea.</title>
        <authorList>
            <person name="Kim K.H."/>
            <person name="Wenting R."/>
            <person name="Kim K.R."/>
            <person name="Jeon C.O."/>
        </authorList>
    </citation>
    <scope>NUCLEOTIDE SEQUENCE [LARGE SCALE GENOMIC DNA]</scope>
    <source>
        <strain evidence="1 2">MA-13</strain>
    </source>
</reference>
<proteinExistence type="predicted"/>
<evidence type="ECO:0000313" key="2">
    <source>
        <dbReference type="Proteomes" id="UP000663814"/>
    </source>
</evidence>
<comment type="caution">
    <text evidence="1">The sequence shown here is derived from an EMBL/GenBank/DDBJ whole genome shotgun (WGS) entry which is preliminary data.</text>
</comment>
<keyword evidence="2" id="KW-1185">Reference proteome</keyword>
<gene>
    <name evidence="1" type="ORF">I4W93_004115</name>
</gene>
<name>A0ABS7X5E9_9GAMM</name>
<evidence type="ECO:0000313" key="1">
    <source>
        <dbReference type="EMBL" id="MBZ9610771.1"/>
    </source>
</evidence>
<protein>
    <recommendedName>
        <fullName evidence="3">DUF1488 domain-containing protein</fullName>
    </recommendedName>
</protein>
<organism evidence="1 2">
    <name type="scientific">Rheinheimera maricola</name>
    <dbReference type="NCBI Taxonomy" id="2793282"/>
    <lineage>
        <taxon>Bacteria</taxon>
        <taxon>Pseudomonadati</taxon>
        <taxon>Pseudomonadota</taxon>
        <taxon>Gammaproteobacteria</taxon>
        <taxon>Chromatiales</taxon>
        <taxon>Chromatiaceae</taxon>
        <taxon>Rheinheimera</taxon>
    </lineage>
</organism>
<dbReference type="EMBL" id="JAERPS020000001">
    <property type="protein sequence ID" value="MBZ9610771.1"/>
    <property type="molecule type" value="Genomic_DNA"/>
</dbReference>
<sequence>MSDVENPNFVTLAIKVPDGVELKLSSEIEVNGHKVVCQSLSWDTNSILESFGLQQRLEAALEIIRNEGYVNEYKERLEELREGDELIELPEYGLDD</sequence>
<dbReference type="Proteomes" id="UP000663814">
    <property type="component" value="Unassembled WGS sequence"/>
</dbReference>